<dbReference type="RefSeq" id="WP_238284996.1">
    <property type="nucleotide sequence ID" value="NZ_BPQS01000002.1"/>
</dbReference>
<feature type="compositionally biased region" description="Basic and acidic residues" evidence="1">
    <location>
        <begin position="29"/>
        <end position="40"/>
    </location>
</feature>
<feature type="region of interest" description="Disordered" evidence="1">
    <location>
        <begin position="1"/>
        <end position="66"/>
    </location>
</feature>
<organism evidence="2 3">
    <name type="scientific">Methylobacterium longum</name>
    <dbReference type="NCBI Taxonomy" id="767694"/>
    <lineage>
        <taxon>Bacteria</taxon>
        <taxon>Pseudomonadati</taxon>
        <taxon>Pseudomonadota</taxon>
        <taxon>Alphaproteobacteria</taxon>
        <taxon>Hyphomicrobiales</taxon>
        <taxon>Methylobacteriaceae</taxon>
        <taxon>Methylobacterium</taxon>
    </lineage>
</organism>
<keyword evidence="3" id="KW-1185">Reference proteome</keyword>
<comment type="caution">
    <text evidence="2">The sequence shown here is derived from an EMBL/GenBank/DDBJ whole genome shotgun (WGS) entry which is preliminary data.</text>
</comment>
<sequence>MTMQEDRSSPGDTGTGSGGEARDPAATARRTDAARQDRDAPPAAKPELSEAIDRATASVGQDDGKR</sequence>
<proteinExistence type="predicted"/>
<name>A0ABT8ARQ0_9HYPH</name>
<dbReference type="Proteomes" id="UP001244297">
    <property type="component" value="Unassembled WGS sequence"/>
</dbReference>
<reference evidence="3" key="1">
    <citation type="journal article" date="2019" name="Int. J. Syst. Evol. Microbiol.">
        <title>The Global Catalogue of Microorganisms (GCM) 10K type strain sequencing project: providing services to taxonomists for standard genome sequencing and annotation.</title>
        <authorList>
            <consortium name="The Broad Institute Genomics Platform"/>
            <consortium name="The Broad Institute Genome Sequencing Center for Infectious Disease"/>
            <person name="Wu L."/>
            <person name="Ma J."/>
        </authorList>
    </citation>
    <scope>NUCLEOTIDE SEQUENCE [LARGE SCALE GENOMIC DNA]</scope>
    <source>
        <strain evidence="3">CECT 7806</strain>
    </source>
</reference>
<dbReference type="EMBL" id="JAUFPT010000058">
    <property type="protein sequence ID" value="MDN3572430.1"/>
    <property type="molecule type" value="Genomic_DNA"/>
</dbReference>
<accession>A0ABT8ARQ0</accession>
<evidence type="ECO:0000256" key="1">
    <source>
        <dbReference type="SAM" id="MobiDB-lite"/>
    </source>
</evidence>
<evidence type="ECO:0000313" key="3">
    <source>
        <dbReference type="Proteomes" id="UP001244297"/>
    </source>
</evidence>
<protein>
    <submittedName>
        <fullName evidence="2">Uncharacterized protein</fullName>
    </submittedName>
</protein>
<gene>
    <name evidence="2" type="ORF">QWZ18_17585</name>
</gene>
<evidence type="ECO:0000313" key="2">
    <source>
        <dbReference type="EMBL" id="MDN3572430.1"/>
    </source>
</evidence>